<evidence type="ECO:0000256" key="1">
    <source>
        <dbReference type="ARBA" id="ARBA00003761"/>
    </source>
</evidence>
<dbReference type="InterPro" id="IPR001882">
    <property type="entry name" value="Biotin_BS"/>
</dbReference>
<gene>
    <name evidence="12" type="ORF">F7D57_10330</name>
</gene>
<dbReference type="Proteomes" id="UP000405805">
    <property type="component" value="Unassembled WGS sequence"/>
</dbReference>
<feature type="compositionally biased region" description="Low complexity" evidence="10">
    <location>
        <begin position="61"/>
        <end position="74"/>
    </location>
</feature>
<dbReference type="PANTHER" id="PTHR45266">
    <property type="entry name" value="OXALOACETATE DECARBOXYLASE ALPHA CHAIN"/>
    <property type="match status" value="1"/>
</dbReference>
<evidence type="ECO:0000256" key="10">
    <source>
        <dbReference type="SAM" id="MobiDB-lite"/>
    </source>
</evidence>
<dbReference type="SUPFAM" id="SSF51230">
    <property type="entry name" value="Single hybrid motif"/>
    <property type="match status" value="1"/>
</dbReference>
<feature type="compositionally biased region" description="Polar residues" evidence="10">
    <location>
        <begin position="75"/>
        <end position="87"/>
    </location>
</feature>
<dbReference type="GO" id="GO:0006633">
    <property type="term" value="P:fatty acid biosynthetic process"/>
    <property type="evidence" value="ECO:0007669"/>
    <property type="project" value="UniProtKB-KW"/>
</dbReference>
<dbReference type="GO" id="GO:0009317">
    <property type="term" value="C:acetyl-CoA carboxylase complex"/>
    <property type="evidence" value="ECO:0007669"/>
    <property type="project" value="InterPro"/>
</dbReference>
<evidence type="ECO:0000256" key="2">
    <source>
        <dbReference type="ARBA" id="ARBA00005194"/>
    </source>
</evidence>
<dbReference type="InterPro" id="IPR011053">
    <property type="entry name" value="Single_hybrid_motif"/>
</dbReference>
<keyword evidence="8 9" id="KW-0092">Biotin</keyword>
<dbReference type="Gene3D" id="2.40.50.100">
    <property type="match status" value="1"/>
</dbReference>
<evidence type="ECO:0000256" key="8">
    <source>
        <dbReference type="ARBA" id="ARBA00023267"/>
    </source>
</evidence>
<dbReference type="RefSeq" id="WP_153097357.1">
    <property type="nucleotide sequence ID" value="NZ_VZBP01000136.1"/>
</dbReference>
<reference evidence="13" key="1">
    <citation type="submission" date="2019-09" db="EMBL/GenBank/DDBJ databases">
        <title>Distinct polysaccharide growth profiles of human intestinal Prevotella copri isolates.</title>
        <authorList>
            <person name="Fehlner-Peach H."/>
            <person name="Magnabosco C."/>
            <person name="Raghavan V."/>
            <person name="Scher J.U."/>
            <person name="Tett A."/>
            <person name="Cox L.M."/>
            <person name="Gottsegen C."/>
            <person name="Watters A."/>
            <person name="Wiltshire- Gordon J.D."/>
            <person name="Segata N."/>
            <person name="Bonneau R."/>
            <person name="Littman D.R."/>
        </authorList>
    </citation>
    <scope>NUCLEOTIDE SEQUENCE [LARGE SCALE GENOMIC DNA]</scope>
    <source>
        <strain evidence="13">iA624</strain>
    </source>
</reference>
<evidence type="ECO:0000313" key="12">
    <source>
        <dbReference type="EMBL" id="MQO10094.1"/>
    </source>
</evidence>
<protein>
    <recommendedName>
        <fullName evidence="3 9">Biotin carboxyl carrier protein of acetyl-CoA carboxylase</fullName>
    </recommendedName>
</protein>
<dbReference type="InterPro" id="IPR050709">
    <property type="entry name" value="Biotin_Carboxyl_Carrier/Decarb"/>
</dbReference>
<comment type="function">
    <text evidence="1 9">This protein is a component of the acetyl coenzyme A carboxylase complex; first, biotin carboxylase catalyzes the carboxylation of the carrier protein and then the transcarboxylase transfers the carboxyl group to form malonyl-CoA.</text>
</comment>
<evidence type="ECO:0000256" key="9">
    <source>
        <dbReference type="RuleBase" id="RU364072"/>
    </source>
</evidence>
<feature type="compositionally biased region" description="Basic and acidic residues" evidence="10">
    <location>
        <begin position="49"/>
        <end position="60"/>
    </location>
</feature>
<proteinExistence type="predicted"/>
<keyword evidence="7 9" id="KW-0275">Fatty acid biosynthesis</keyword>
<organism evidence="12 13">
    <name type="scientific">Segatella copri</name>
    <dbReference type="NCBI Taxonomy" id="165179"/>
    <lineage>
        <taxon>Bacteria</taxon>
        <taxon>Pseudomonadati</taxon>
        <taxon>Bacteroidota</taxon>
        <taxon>Bacteroidia</taxon>
        <taxon>Bacteroidales</taxon>
        <taxon>Prevotellaceae</taxon>
        <taxon>Segatella</taxon>
    </lineage>
</organism>
<keyword evidence="4 9" id="KW-0444">Lipid biosynthesis</keyword>
<sequence>MKYQYTVKGVDYEVEIQDIEGNIANVTVNGIPFEVEMKQPVKAGKQKVRLSEERRVKSEESNSSSAPQSAKASADLQSAASSGQTGNAGDAGKAATGKPVVAPLPGTINEIKVKVGDKVNAGDTVVILEAMKMQNNIEAETSGTITGINVNKGDAVMEGDTLVTIK</sequence>
<keyword evidence="6 9" id="KW-0443">Lipid metabolism</keyword>
<evidence type="ECO:0000256" key="5">
    <source>
        <dbReference type="ARBA" id="ARBA00022832"/>
    </source>
</evidence>
<dbReference type="FunFam" id="2.40.50.100:FF:000003">
    <property type="entry name" value="Acetyl-CoA carboxylase biotin carboxyl carrier protein"/>
    <property type="match status" value="1"/>
</dbReference>
<dbReference type="PROSITE" id="PS00188">
    <property type="entry name" value="BIOTIN"/>
    <property type="match status" value="1"/>
</dbReference>
<dbReference type="PRINTS" id="PR01071">
    <property type="entry name" value="ACOABIOTINCC"/>
</dbReference>
<evidence type="ECO:0000313" key="13">
    <source>
        <dbReference type="Proteomes" id="UP000405805"/>
    </source>
</evidence>
<name>A0AA90VG39_9BACT</name>
<comment type="pathway">
    <text evidence="2 9">Lipid metabolism; fatty acid biosynthesis.</text>
</comment>
<evidence type="ECO:0000256" key="4">
    <source>
        <dbReference type="ARBA" id="ARBA00022516"/>
    </source>
</evidence>
<keyword evidence="5 9" id="KW-0276">Fatty acid metabolism</keyword>
<dbReference type="EMBL" id="VZBP01000136">
    <property type="protein sequence ID" value="MQO10094.1"/>
    <property type="molecule type" value="Genomic_DNA"/>
</dbReference>
<evidence type="ECO:0000259" key="11">
    <source>
        <dbReference type="PROSITE" id="PS50968"/>
    </source>
</evidence>
<dbReference type="CDD" id="cd06850">
    <property type="entry name" value="biotinyl_domain"/>
    <property type="match status" value="1"/>
</dbReference>
<dbReference type="PROSITE" id="PS50968">
    <property type="entry name" value="BIOTINYL_LIPOYL"/>
    <property type="match status" value="1"/>
</dbReference>
<feature type="region of interest" description="Disordered" evidence="10">
    <location>
        <begin position="41"/>
        <end position="101"/>
    </location>
</feature>
<dbReference type="Pfam" id="PF00364">
    <property type="entry name" value="Biotin_lipoyl"/>
    <property type="match status" value="1"/>
</dbReference>
<dbReference type="InterPro" id="IPR000089">
    <property type="entry name" value="Biotin_lipoyl"/>
</dbReference>
<feature type="domain" description="Lipoyl-binding" evidence="11">
    <location>
        <begin position="85"/>
        <end position="166"/>
    </location>
</feature>
<accession>A0AA90VG39</accession>
<dbReference type="PANTHER" id="PTHR45266:SF3">
    <property type="entry name" value="OXALOACETATE DECARBOXYLASE ALPHA CHAIN"/>
    <property type="match status" value="1"/>
</dbReference>
<dbReference type="AlphaFoldDB" id="A0AA90VG39"/>
<evidence type="ECO:0000256" key="3">
    <source>
        <dbReference type="ARBA" id="ARBA00017562"/>
    </source>
</evidence>
<dbReference type="GO" id="GO:0003989">
    <property type="term" value="F:acetyl-CoA carboxylase activity"/>
    <property type="evidence" value="ECO:0007669"/>
    <property type="project" value="InterPro"/>
</dbReference>
<dbReference type="InterPro" id="IPR001249">
    <property type="entry name" value="AcCoA_biotinCC"/>
</dbReference>
<evidence type="ECO:0000256" key="6">
    <source>
        <dbReference type="ARBA" id="ARBA00023098"/>
    </source>
</evidence>
<comment type="caution">
    <text evidence="12">The sequence shown here is derived from an EMBL/GenBank/DDBJ whole genome shotgun (WGS) entry which is preliminary data.</text>
</comment>
<evidence type="ECO:0000256" key="7">
    <source>
        <dbReference type="ARBA" id="ARBA00023160"/>
    </source>
</evidence>